<feature type="domain" description="Methyl-accepting transducer" evidence="2">
    <location>
        <begin position="170"/>
        <end position="230"/>
    </location>
</feature>
<dbReference type="GO" id="GO:0016020">
    <property type="term" value="C:membrane"/>
    <property type="evidence" value="ECO:0007669"/>
    <property type="project" value="InterPro"/>
</dbReference>
<dbReference type="Proteomes" id="UP000186336">
    <property type="component" value="Chromosome"/>
</dbReference>
<gene>
    <name evidence="3" type="ORF">BWR18_05855</name>
</gene>
<dbReference type="SUPFAM" id="SSF58104">
    <property type="entry name" value="Methyl-accepting chemotaxis protein (MCP) signaling domain"/>
    <property type="match status" value="1"/>
</dbReference>
<proteinExistence type="predicted"/>
<dbReference type="OrthoDB" id="9765776at2"/>
<dbReference type="InterPro" id="IPR004089">
    <property type="entry name" value="MCPsignal_dom"/>
</dbReference>
<keyword evidence="1" id="KW-0807">Transducer</keyword>
<dbReference type="AlphaFoldDB" id="A0A1P8MTH2"/>
<dbReference type="Gene3D" id="1.10.287.950">
    <property type="entry name" value="Methyl-accepting chemotaxis protein"/>
    <property type="match status" value="1"/>
</dbReference>
<evidence type="ECO:0000313" key="3">
    <source>
        <dbReference type="EMBL" id="APX11259.1"/>
    </source>
</evidence>
<dbReference type="EMBL" id="CP019312">
    <property type="protein sequence ID" value="APX11259.1"/>
    <property type="molecule type" value="Genomic_DNA"/>
</dbReference>
<evidence type="ECO:0000256" key="1">
    <source>
        <dbReference type="PROSITE-ProRule" id="PRU00284"/>
    </source>
</evidence>
<sequence>MVYPLPQTTRAVETDAERFAQRRLAIDLIATTRARAIRAALFGSYLFRVNPLGPEDAERRAQWRVILREQYDAMARSAALVQGSDPLHVIPDWVCTWIGQHGTQNPECVAAFVEMRDLTHDVVLAADGDDVRQMRDALAEHLRVGRGGFFENVTEFCDGLWANLDATRHQEVEHAAAAGRAITQTLGRLEQIGKHVRLVSLNASVEAARVGDAGRGLGVIAVEFKTLAEEIQVLATTARRDIAAMTGQRDATGMGERR</sequence>
<dbReference type="GO" id="GO:0007165">
    <property type="term" value="P:signal transduction"/>
    <property type="evidence" value="ECO:0007669"/>
    <property type="project" value="UniProtKB-KW"/>
</dbReference>
<dbReference type="STRING" id="299262.BWR18_05855"/>
<dbReference type="Pfam" id="PF00015">
    <property type="entry name" value="MCPsignal"/>
    <property type="match status" value="1"/>
</dbReference>
<evidence type="ECO:0000313" key="4">
    <source>
        <dbReference type="Proteomes" id="UP000186336"/>
    </source>
</evidence>
<dbReference type="KEGG" id="tom:BWR18_05855"/>
<keyword evidence="4" id="KW-1185">Reference proteome</keyword>
<evidence type="ECO:0000259" key="2">
    <source>
        <dbReference type="PROSITE" id="PS50111"/>
    </source>
</evidence>
<accession>A0A1P8MTH2</accession>
<organism evidence="3 4">
    <name type="scientific">Tateyamaria omphalii</name>
    <dbReference type="NCBI Taxonomy" id="299262"/>
    <lineage>
        <taxon>Bacteria</taxon>
        <taxon>Pseudomonadati</taxon>
        <taxon>Pseudomonadota</taxon>
        <taxon>Alphaproteobacteria</taxon>
        <taxon>Rhodobacterales</taxon>
        <taxon>Roseobacteraceae</taxon>
        <taxon>Tateyamaria</taxon>
    </lineage>
</organism>
<dbReference type="PROSITE" id="PS50111">
    <property type="entry name" value="CHEMOTAXIS_TRANSDUC_2"/>
    <property type="match status" value="1"/>
</dbReference>
<name>A0A1P8MTH2_9RHOB</name>
<reference evidence="3 4" key="1">
    <citation type="submission" date="2017-01" db="EMBL/GenBank/DDBJ databases">
        <title>Complete genome of Tateyamaria omphalii DOK1-4 isolated from seawater in Dokdo.</title>
        <authorList>
            <person name="Kim J.H."/>
            <person name="Chi W.-J."/>
        </authorList>
    </citation>
    <scope>NUCLEOTIDE SEQUENCE [LARGE SCALE GENOMIC DNA]</scope>
    <source>
        <strain evidence="3 4">DOK1-4</strain>
    </source>
</reference>
<protein>
    <recommendedName>
        <fullName evidence="2">Methyl-accepting transducer domain-containing protein</fullName>
    </recommendedName>
</protein>